<name>A0ABX2GJH7_9FIRM</name>
<dbReference type="InterPro" id="IPR029753">
    <property type="entry name" value="D-isomer_DH_CS"/>
</dbReference>
<evidence type="ECO:0000313" key="7">
    <source>
        <dbReference type="EMBL" id="NSF72427.1"/>
    </source>
</evidence>
<proteinExistence type="inferred from homology"/>
<feature type="domain" description="D-isomer specific 2-hydroxyacid dehydrogenase NAD-binding" evidence="6">
    <location>
        <begin position="114"/>
        <end position="287"/>
    </location>
</feature>
<dbReference type="SUPFAM" id="SSF51735">
    <property type="entry name" value="NAD(P)-binding Rossmann-fold domains"/>
    <property type="match status" value="1"/>
</dbReference>
<dbReference type="InterPro" id="IPR006139">
    <property type="entry name" value="D-isomer_2_OHA_DH_cat_dom"/>
</dbReference>
<dbReference type="PROSITE" id="PS00671">
    <property type="entry name" value="D_2_HYDROXYACID_DH_3"/>
    <property type="match status" value="1"/>
</dbReference>
<dbReference type="PROSITE" id="PS00670">
    <property type="entry name" value="D_2_HYDROXYACID_DH_2"/>
    <property type="match status" value="1"/>
</dbReference>
<keyword evidence="8" id="KW-1185">Reference proteome</keyword>
<evidence type="ECO:0000259" key="5">
    <source>
        <dbReference type="Pfam" id="PF00389"/>
    </source>
</evidence>
<evidence type="ECO:0000256" key="4">
    <source>
        <dbReference type="RuleBase" id="RU003719"/>
    </source>
</evidence>
<dbReference type="Pfam" id="PF00389">
    <property type="entry name" value="2-Hacid_dh"/>
    <property type="match status" value="1"/>
</dbReference>
<evidence type="ECO:0000256" key="2">
    <source>
        <dbReference type="ARBA" id="ARBA00023002"/>
    </source>
</evidence>
<keyword evidence="3" id="KW-0520">NAD</keyword>
<evidence type="ECO:0000256" key="1">
    <source>
        <dbReference type="ARBA" id="ARBA00005854"/>
    </source>
</evidence>
<dbReference type="PANTHER" id="PTHR42789:SF1">
    <property type="entry name" value="D-ISOMER SPECIFIC 2-HYDROXYACID DEHYDROGENASE FAMILY PROTEIN (AFU_ORTHOLOGUE AFUA_6G10090)"/>
    <property type="match status" value="1"/>
</dbReference>
<feature type="domain" description="D-isomer specific 2-hydroxyacid dehydrogenase catalytic" evidence="5">
    <location>
        <begin position="14"/>
        <end position="315"/>
    </location>
</feature>
<reference evidence="7 8" key="1">
    <citation type="journal article" date="2020" name="Cell Host Microbe">
        <title>Functional and Genomic Variation between Human-Derived Isolates of Lachnospiraceae Reveals Inter- and Intra-Species Diversity.</title>
        <authorList>
            <person name="Sorbara M.T."/>
            <person name="Littmann E.R."/>
            <person name="Fontana E."/>
            <person name="Moody T.U."/>
            <person name="Kohout C.E."/>
            <person name="Gjonbalaj M."/>
            <person name="Eaton V."/>
            <person name="Seok R."/>
            <person name="Leiner I.M."/>
            <person name="Pamer E.G."/>
        </authorList>
    </citation>
    <scope>NUCLEOTIDE SEQUENCE [LARGE SCALE GENOMIC DNA]</scope>
    <source>
        <strain evidence="7 8">MSK.20.11</strain>
    </source>
</reference>
<dbReference type="InterPro" id="IPR036291">
    <property type="entry name" value="NAD(P)-bd_dom_sf"/>
</dbReference>
<dbReference type="Proteomes" id="UP000822152">
    <property type="component" value="Unassembled WGS sequence"/>
</dbReference>
<evidence type="ECO:0000259" key="6">
    <source>
        <dbReference type="Pfam" id="PF02826"/>
    </source>
</evidence>
<dbReference type="Pfam" id="PF02826">
    <property type="entry name" value="2-Hacid_dh_C"/>
    <property type="match status" value="1"/>
</dbReference>
<accession>A0ABX2GJH7</accession>
<protein>
    <submittedName>
        <fullName evidence="7">Phosphoglycerate dehydrogenase</fullName>
    </submittedName>
</protein>
<dbReference type="CDD" id="cd12172">
    <property type="entry name" value="PGDH_like_2"/>
    <property type="match status" value="1"/>
</dbReference>
<keyword evidence="2 4" id="KW-0560">Oxidoreductase</keyword>
<evidence type="ECO:0000313" key="8">
    <source>
        <dbReference type="Proteomes" id="UP000822152"/>
    </source>
</evidence>
<dbReference type="RefSeq" id="WP_173742314.1">
    <property type="nucleotide sequence ID" value="NZ_JAAIPF010000001.1"/>
</dbReference>
<dbReference type="SUPFAM" id="SSF52283">
    <property type="entry name" value="Formate/glycerate dehydrogenase catalytic domain-like"/>
    <property type="match status" value="1"/>
</dbReference>
<gene>
    <name evidence="7" type="ORF">G4952_01055</name>
</gene>
<organism evidence="7 8">
    <name type="scientific">Blautia wexlerae</name>
    <dbReference type="NCBI Taxonomy" id="418240"/>
    <lineage>
        <taxon>Bacteria</taxon>
        <taxon>Bacillati</taxon>
        <taxon>Bacillota</taxon>
        <taxon>Clostridia</taxon>
        <taxon>Lachnospirales</taxon>
        <taxon>Lachnospiraceae</taxon>
        <taxon>Blautia</taxon>
    </lineage>
</organism>
<dbReference type="Gene3D" id="3.40.50.720">
    <property type="entry name" value="NAD(P)-binding Rossmann-like Domain"/>
    <property type="match status" value="2"/>
</dbReference>
<dbReference type="EMBL" id="JAAIPF010000001">
    <property type="protein sequence ID" value="NSF72427.1"/>
    <property type="molecule type" value="Genomic_DNA"/>
</dbReference>
<evidence type="ECO:0000256" key="3">
    <source>
        <dbReference type="ARBA" id="ARBA00023027"/>
    </source>
</evidence>
<comment type="similarity">
    <text evidence="1 4">Belongs to the D-isomer specific 2-hydroxyacid dehydrogenase family.</text>
</comment>
<dbReference type="InterPro" id="IPR050857">
    <property type="entry name" value="D-2-hydroxyacid_DH"/>
</dbReference>
<dbReference type="PANTHER" id="PTHR42789">
    <property type="entry name" value="D-ISOMER SPECIFIC 2-HYDROXYACID DEHYDROGENASE FAMILY PROTEIN (AFU_ORTHOLOGUE AFUA_6G10090)"/>
    <property type="match status" value="1"/>
</dbReference>
<sequence>MGKRKVLVTATNYSAICKKGKRILEENGFEIVENTHGRPFTFDELKGLVGDISAVVAGVDTWDEAVFKLAPELKVISRFGVGVDNIDILKAKEFGIKVTNCKGINSNAVSEHAMALMLSSVRMIPRLSQTMKEGTWERAVYHEFNQLTVGLLGFGDIARKVAAKLQPFGAKLIAYDVFPNEEAAKDLNVTMVSLEDVLKKSDIISIHVPALPSTHHMINKDTIELMKDSVYLINTARGSIVDESALYEALKTRRIAGAALDVYEREPVDMNHPLFELDNFIGTPHTSAETYENYENCGIETAQAIVDVLIKEKTPENLL</sequence>
<comment type="caution">
    <text evidence="7">The sequence shown here is derived from an EMBL/GenBank/DDBJ whole genome shotgun (WGS) entry which is preliminary data.</text>
</comment>
<dbReference type="InterPro" id="IPR006140">
    <property type="entry name" value="D-isomer_DH_NAD-bd"/>
</dbReference>